<dbReference type="OrthoDB" id="2735536at2759"/>
<evidence type="ECO:0000313" key="5">
    <source>
        <dbReference type="Proteomes" id="UP000242146"/>
    </source>
</evidence>
<evidence type="ECO:0000259" key="3">
    <source>
        <dbReference type="Pfam" id="PF01370"/>
    </source>
</evidence>
<dbReference type="SUPFAM" id="SSF51735">
    <property type="entry name" value="NAD(P)-binding Rossmann-fold domains"/>
    <property type="match status" value="1"/>
</dbReference>
<gene>
    <name evidence="4" type="ORF">DM01DRAFT_1303100</name>
</gene>
<organism evidence="4 5">
    <name type="scientific">Hesseltinella vesiculosa</name>
    <dbReference type="NCBI Taxonomy" id="101127"/>
    <lineage>
        <taxon>Eukaryota</taxon>
        <taxon>Fungi</taxon>
        <taxon>Fungi incertae sedis</taxon>
        <taxon>Mucoromycota</taxon>
        <taxon>Mucoromycotina</taxon>
        <taxon>Mucoromycetes</taxon>
        <taxon>Mucorales</taxon>
        <taxon>Cunninghamellaceae</taxon>
        <taxon>Hesseltinella</taxon>
    </lineage>
</organism>
<keyword evidence="1" id="KW-0560">Oxidoreductase</keyword>
<reference evidence="4 5" key="1">
    <citation type="submission" date="2016-07" db="EMBL/GenBank/DDBJ databases">
        <title>Pervasive Adenine N6-methylation of Active Genes in Fungi.</title>
        <authorList>
            <consortium name="DOE Joint Genome Institute"/>
            <person name="Mondo S.J."/>
            <person name="Dannebaum R.O."/>
            <person name="Kuo R.C."/>
            <person name="Labutti K."/>
            <person name="Haridas S."/>
            <person name="Kuo A."/>
            <person name="Salamov A."/>
            <person name="Ahrendt S.R."/>
            <person name="Lipzen A."/>
            <person name="Sullivan W."/>
            <person name="Andreopoulos W.B."/>
            <person name="Clum A."/>
            <person name="Lindquist E."/>
            <person name="Daum C."/>
            <person name="Ramamoorthy G.K."/>
            <person name="Gryganskyi A."/>
            <person name="Culley D."/>
            <person name="Magnuson J.K."/>
            <person name="James T.Y."/>
            <person name="O'Malley M.A."/>
            <person name="Stajich J.E."/>
            <person name="Spatafora J.W."/>
            <person name="Visel A."/>
            <person name="Grigoriev I.V."/>
        </authorList>
    </citation>
    <scope>NUCLEOTIDE SEQUENCE [LARGE SCALE GENOMIC DNA]</scope>
    <source>
        <strain evidence="4 5">NRRL 3301</strain>
    </source>
</reference>
<feature type="domain" description="NAD-dependent epimerase/dehydratase" evidence="3">
    <location>
        <begin position="13"/>
        <end position="281"/>
    </location>
</feature>
<dbReference type="InterPro" id="IPR050425">
    <property type="entry name" value="NAD(P)_dehydrat-like"/>
</dbReference>
<comment type="similarity">
    <text evidence="2">Belongs to the NAD(P)-dependent epimerase/dehydratase family. Dihydroflavonol-4-reductase subfamily.</text>
</comment>
<dbReference type="InterPro" id="IPR036291">
    <property type="entry name" value="NAD(P)-bd_dom_sf"/>
</dbReference>
<dbReference type="PANTHER" id="PTHR10366">
    <property type="entry name" value="NAD DEPENDENT EPIMERASE/DEHYDRATASE"/>
    <property type="match status" value="1"/>
</dbReference>
<dbReference type="Proteomes" id="UP000242146">
    <property type="component" value="Unassembled WGS sequence"/>
</dbReference>
<dbReference type="PANTHER" id="PTHR10366:SF562">
    <property type="entry name" value="ALDEHYDE REDUCTASE II (AFU_ORTHOLOGUE AFUA_1G11360)"/>
    <property type="match status" value="1"/>
</dbReference>
<dbReference type="GO" id="GO:0016616">
    <property type="term" value="F:oxidoreductase activity, acting on the CH-OH group of donors, NAD or NADP as acceptor"/>
    <property type="evidence" value="ECO:0007669"/>
    <property type="project" value="TreeGrafter"/>
</dbReference>
<sequence>MTLTSVLEPGSRVLVTGVTGYIGAHVAHQFLKAGYVVIGTTRKVANAETLKNQFESEFGQGKFEIAEVADIETEGVFDELVKGVQGIAHVASPVVINDVTDPQHQVLNPARNGTLNILKAAHSHGKNVKNVVVTSSVASVASESVRTSQPGYVFTEEDWNDEAITVLKQFTSTGQTSPPGLAYVASKNEAERSLWKFKQENNPAFTLTTILPSFVLGPQLVSPKSRQDVSKGSSSAYLVNYVIGESTDPQQPPFAPFFVDVTDVARAHVLAVEQGEKANGQRYIASAGTFDFQRIVDYLREAYPAKQSTIAEGIPGKYITATFGIDGSKLTRDLGLVYTDLKTTTLNTGAQFINL</sequence>
<dbReference type="Gene3D" id="3.40.50.720">
    <property type="entry name" value="NAD(P)-binding Rossmann-like Domain"/>
    <property type="match status" value="1"/>
</dbReference>
<name>A0A1X2GLL8_9FUNG</name>
<protein>
    <submittedName>
        <fullName evidence="4">NAD(P)-binding protein</fullName>
    </submittedName>
</protein>
<evidence type="ECO:0000313" key="4">
    <source>
        <dbReference type="EMBL" id="ORX56791.1"/>
    </source>
</evidence>
<dbReference type="EMBL" id="MCGT01000009">
    <property type="protein sequence ID" value="ORX56791.1"/>
    <property type="molecule type" value="Genomic_DNA"/>
</dbReference>
<dbReference type="InterPro" id="IPR001509">
    <property type="entry name" value="Epimerase_deHydtase"/>
</dbReference>
<dbReference type="STRING" id="101127.A0A1X2GLL8"/>
<dbReference type="Pfam" id="PF01370">
    <property type="entry name" value="Epimerase"/>
    <property type="match status" value="1"/>
</dbReference>
<comment type="caution">
    <text evidence="4">The sequence shown here is derived from an EMBL/GenBank/DDBJ whole genome shotgun (WGS) entry which is preliminary data.</text>
</comment>
<proteinExistence type="inferred from homology"/>
<accession>A0A1X2GLL8</accession>
<evidence type="ECO:0000256" key="2">
    <source>
        <dbReference type="ARBA" id="ARBA00023445"/>
    </source>
</evidence>
<dbReference type="AlphaFoldDB" id="A0A1X2GLL8"/>
<keyword evidence="5" id="KW-1185">Reference proteome</keyword>
<evidence type="ECO:0000256" key="1">
    <source>
        <dbReference type="ARBA" id="ARBA00023002"/>
    </source>
</evidence>